<dbReference type="Pfam" id="PF02954">
    <property type="entry name" value="HTH_8"/>
    <property type="match status" value="1"/>
</dbReference>
<dbReference type="Gene3D" id="3.40.50.300">
    <property type="entry name" value="P-loop containing nucleotide triphosphate hydrolases"/>
    <property type="match status" value="1"/>
</dbReference>
<reference evidence="7 8" key="1">
    <citation type="submission" date="2019-02" db="EMBL/GenBank/DDBJ databases">
        <title>Deep-cultivation of Planctomycetes and their phenomic and genomic characterization uncovers novel biology.</title>
        <authorList>
            <person name="Wiegand S."/>
            <person name="Jogler M."/>
            <person name="Boedeker C."/>
            <person name="Pinto D."/>
            <person name="Vollmers J."/>
            <person name="Rivas-Marin E."/>
            <person name="Kohn T."/>
            <person name="Peeters S.H."/>
            <person name="Heuer A."/>
            <person name="Rast P."/>
            <person name="Oberbeckmann S."/>
            <person name="Bunk B."/>
            <person name="Jeske O."/>
            <person name="Meyerdierks A."/>
            <person name="Storesund J.E."/>
            <person name="Kallscheuer N."/>
            <person name="Luecker S."/>
            <person name="Lage O.M."/>
            <person name="Pohl T."/>
            <person name="Merkel B.J."/>
            <person name="Hornburger P."/>
            <person name="Mueller R.-W."/>
            <person name="Bruemmer F."/>
            <person name="Labrenz M."/>
            <person name="Spormann A.M."/>
            <person name="Op den Camp H."/>
            <person name="Overmann J."/>
            <person name="Amann R."/>
            <person name="Jetten M.S.M."/>
            <person name="Mascher T."/>
            <person name="Medema M.H."/>
            <person name="Devos D.P."/>
            <person name="Kaster A.-K."/>
            <person name="Ovreas L."/>
            <person name="Rohde M."/>
            <person name="Galperin M.Y."/>
            <person name="Jogler C."/>
        </authorList>
    </citation>
    <scope>NUCLEOTIDE SEQUENCE [LARGE SCALE GENOMIC DNA]</scope>
    <source>
        <strain evidence="7 8">Pla110</strain>
    </source>
</reference>
<accession>A0A518CSC3</accession>
<gene>
    <name evidence="7" type="primary">zraR_5</name>
    <name evidence="7" type="ORF">Pla110_38780</name>
</gene>
<dbReference type="SUPFAM" id="SSF52540">
    <property type="entry name" value="P-loop containing nucleoside triphosphate hydrolases"/>
    <property type="match status" value="1"/>
</dbReference>
<dbReference type="PANTHER" id="PTHR32071">
    <property type="entry name" value="TRANSCRIPTIONAL REGULATORY PROTEIN"/>
    <property type="match status" value="1"/>
</dbReference>
<dbReference type="PROSITE" id="PS50045">
    <property type="entry name" value="SIGMA54_INTERACT_4"/>
    <property type="match status" value="1"/>
</dbReference>
<dbReference type="InterPro" id="IPR000014">
    <property type="entry name" value="PAS"/>
</dbReference>
<evidence type="ECO:0000259" key="6">
    <source>
        <dbReference type="PROSITE" id="PS50112"/>
    </source>
</evidence>
<dbReference type="Pfam" id="PF00158">
    <property type="entry name" value="Sigma54_activat"/>
    <property type="match status" value="1"/>
</dbReference>
<dbReference type="RefSeq" id="WP_144998046.1">
    <property type="nucleotide sequence ID" value="NZ_CP036281.1"/>
</dbReference>
<dbReference type="GO" id="GO:0006355">
    <property type="term" value="P:regulation of DNA-templated transcription"/>
    <property type="evidence" value="ECO:0007669"/>
    <property type="project" value="InterPro"/>
</dbReference>
<dbReference type="InterPro" id="IPR002197">
    <property type="entry name" value="HTH_Fis"/>
</dbReference>
<dbReference type="Gene3D" id="1.10.10.60">
    <property type="entry name" value="Homeodomain-like"/>
    <property type="match status" value="1"/>
</dbReference>
<dbReference type="KEGG" id="plon:Pla110_38780"/>
<dbReference type="EMBL" id="CP036281">
    <property type="protein sequence ID" value="QDU82123.1"/>
    <property type="molecule type" value="Genomic_DNA"/>
</dbReference>
<evidence type="ECO:0000256" key="1">
    <source>
        <dbReference type="ARBA" id="ARBA00022741"/>
    </source>
</evidence>
<keyword evidence="2" id="KW-0067">ATP-binding</keyword>
<sequence length="461" mass="52715">MAAKRLRNWDSLVAKSDSPCFVLDVQRRVVLFNRGCEELFGWTMAELGDRECRYVTEPDPLQPESVTSILAPPEEVWQGESIAVPTFVRHRRSTERPLSKLIRFTPLLDEEGLCQAVWGSIGELTSTNKPDKPRPSHSVHTELAALRISLRQQYELDRFIAKSPVMKSVLEQIQLGVGKSQPICLSGERGVGKQHVASIIHHADNPQSRAFVPLNCNSLTDFQLEEELQQLFAASDDDQLPSGLQPGTLYLEEVEYLPREIQQWLVQQFSSVTSQRRPRLMVGLRQSLAQLREDNVFSTEFFYLLAPLQIHLPPLRERPEDLPLLAQFFLEQCSRLFEIDQQISGFDSSVWEQLKQYHWPGNLNELQTTVRDAYANCLGSEIALDDLPFSFRTGRDAQQLTDPLKEQEPLDIALKRIEKELIEETLADCRQIKTNAAKRLGLTRAKLYRRMENLGIPLDDE</sequence>
<dbReference type="Pfam" id="PF08448">
    <property type="entry name" value="PAS_4"/>
    <property type="match status" value="1"/>
</dbReference>
<dbReference type="Gene3D" id="1.10.8.60">
    <property type="match status" value="1"/>
</dbReference>
<dbReference type="Pfam" id="PF25601">
    <property type="entry name" value="AAA_lid_14"/>
    <property type="match status" value="1"/>
</dbReference>
<dbReference type="SUPFAM" id="SSF55785">
    <property type="entry name" value="PYP-like sensor domain (PAS domain)"/>
    <property type="match status" value="1"/>
</dbReference>
<feature type="domain" description="PAS" evidence="6">
    <location>
        <begin position="5"/>
        <end position="47"/>
    </location>
</feature>
<evidence type="ECO:0000256" key="3">
    <source>
        <dbReference type="ARBA" id="ARBA00023015"/>
    </source>
</evidence>
<evidence type="ECO:0000313" key="8">
    <source>
        <dbReference type="Proteomes" id="UP000317178"/>
    </source>
</evidence>
<dbReference type="GO" id="GO:0005524">
    <property type="term" value="F:ATP binding"/>
    <property type="evidence" value="ECO:0007669"/>
    <property type="project" value="UniProtKB-KW"/>
</dbReference>
<dbReference type="OrthoDB" id="213520at2"/>
<evidence type="ECO:0000259" key="5">
    <source>
        <dbReference type="PROSITE" id="PS50045"/>
    </source>
</evidence>
<feature type="domain" description="Sigma-54 factor interaction" evidence="5">
    <location>
        <begin position="159"/>
        <end position="375"/>
    </location>
</feature>
<dbReference type="Gene3D" id="3.30.450.20">
    <property type="entry name" value="PAS domain"/>
    <property type="match status" value="1"/>
</dbReference>
<evidence type="ECO:0000256" key="2">
    <source>
        <dbReference type="ARBA" id="ARBA00022840"/>
    </source>
</evidence>
<dbReference type="InterPro" id="IPR058031">
    <property type="entry name" value="AAA_lid_NorR"/>
</dbReference>
<keyword evidence="4" id="KW-0804">Transcription</keyword>
<dbReference type="GO" id="GO:0043565">
    <property type="term" value="F:sequence-specific DNA binding"/>
    <property type="evidence" value="ECO:0007669"/>
    <property type="project" value="InterPro"/>
</dbReference>
<proteinExistence type="predicted"/>
<evidence type="ECO:0000256" key="4">
    <source>
        <dbReference type="ARBA" id="ARBA00023163"/>
    </source>
</evidence>
<keyword evidence="1" id="KW-0547">Nucleotide-binding</keyword>
<dbReference type="NCBIfam" id="TIGR00229">
    <property type="entry name" value="sensory_box"/>
    <property type="match status" value="1"/>
</dbReference>
<protein>
    <submittedName>
        <fullName evidence="7">Transcriptional regulatory protein ZraR</fullName>
    </submittedName>
</protein>
<dbReference type="Proteomes" id="UP000317178">
    <property type="component" value="Chromosome"/>
</dbReference>
<organism evidence="7 8">
    <name type="scientific">Polystyrenella longa</name>
    <dbReference type="NCBI Taxonomy" id="2528007"/>
    <lineage>
        <taxon>Bacteria</taxon>
        <taxon>Pseudomonadati</taxon>
        <taxon>Planctomycetota</taxon>
        <taxon>Planctomycetia</taxon>
        <taxon>Planctomycetales</taxon>
        <taxon>Planctomycetaceae</taxon>
        <taxon>Polystyrenella</taxon>
    </lineage>
</organism>
<dbReference type="PROSITE" id="PS50112">
    <property type="entry name" value="PAS"/>
    <property type="match status" value="1"/>
</dbReference>
<dbReference type="InterPro" id="IPR002078">
    <property type="entry name" value="Sigma_54_int"/>
</dbReference>
<dbReference type="CDD" id="cd00009">
    <property type="entry name" value="AAA"/>
    <property type="match status" value="1"/>
</dbReference>
<dbReference type="InterPro" id="IPR013656">
    <property type="entry name" value="PAS_4"/>
</dbReference>
<dbReference type="SUPFAM" id="SSF46689">
    <property type="entry name" value="Homeodomain-like"/>
    <property type="match status" value="1"/>
</dbReference>
<dbReference type="InterPro" id="IPR035965">
    <property type="entry name" value="PAS-like_dom_sf"/>
</dbReference>
<dbReference type="PRINTS" id="PR01590">
    <property type="entry name" value="HTHFIS"/>
</dbReference>
<keyword evidence="3" id="KW-0805">Transcription regulation</keyword>
<keyword evidence="8" id="KW-1185">Reference proteome</keyword>
<evidence type="ECO:0000313" key="7">
    <source>
        <dbReference type="EMBL" id="QDU82123.1"/>
    </source>
</evidence>
<name>A0A518CSC3_9PLAN</name>
<dbReference type="AlphaFoldDB" id="A0A518CSC3"/>
<dbReference type="InterPro" id="IPR009057">
    <property type="entry name" value="Homeodomain-like_sf"/>
</dbReference>
<dbReference type="InterPro" id="IPR027417">
    <property type="entry name" value="P-loop_NTPase"/>
</dbReference>